<sequence>MSLLCVPVLLGVICVVWLFAVKLADFDKIHSLLSPDLTVSLADQLRRRALANVRLKNAFQINSTFVEGDVAGHSAFVRNAIQLISPRKTPLCRLAEVAKQTAEMYIEDAIPFDTAVRRTVMRVILVGMLSDFVDESTISAGDIDLVTRGINELWTLSKSSVYRPDLLTAINSCLRRWLPTYANPLEIIIPTYETMWRVVAIAVALAHDNRHALSVFTRLLQQPTHEQYREVNDGDRYSADNFMQEILRLYPPTRRISRVVPVSNVPIFGILFPQLFTRNFMIAADVEALQRDSVWGNSRGEFDPVRHQPQRCTEQQSNTLLAFGTGKLACVAKNWAPQVAAIIAAAFLEQVGQERDLVVEAGKTIGGREGWEGWSVRKNPERLPVPVGE</sequence>
<dbReference type="OrthoDB" id="10029320at2759"/>
<dbReference type="InterPro" id="IPR001128">
    <property type="entry name" value="Cyt_P450"/>
</dbReference>
<dbReference type="AlphaFoldDB" id="S8FJ24"/>
<dbReference type="Proteomes" id="UP000015241">
    <property type="component" value="Unassembled WGS sequence"/>
</dbReference>
<dbReference type="GO" id="GO:0005506">
    <property type="term" value="F:iron ion binding"/>
    <property type="evidence" value="ECO:0007669"/>
    <property type="project" value="InterPro"/>
</dbReference>
<gene>
    <name evidence="1" type="ORF">FOMPIDRAFT_1031535</name>
</gene>
<reference evidence="1 2" key="1">
    <citation type="journal article" date="2012" name="Science">
        <title>The Paleozoic origin of enzymatic lignin decomposition reconstructed from 31 fungal genomes.</title>
        <authorList>
            <person name="Floudas D."/>
            <person name="Binder M."/>
            <person name="Riley R."/>
            <person name="Barry K."/>
            <person name="Blanchette R.A."/>
            <person name="Henrissat B."/>
            <person name="Martinez A.T."/>
            <person name="Otillar R."/>
            <person name="Spatafora J.W."/>
            <person name="Yadav J.S."/>
            <person name="Aerts A."/>
            <person name="Benoit I."/>
            <person name="Boyd A."/>
            <person name="Carlson A."/>
            <person name="Copeland A."/>
            <person name="Coutinho P.M."/>
            <person name="de Vries R.P."/>
            <person name="Ferreira P."/>
            <person name="Findley K."/>
            <person name="Foster B."/>
            <person name="Gaskell J."/>
            <person name="Glotzer D."/>
            <person name="Gorecki P."/>
            <person name="Heitman J."/>
            <person name="Hesse C."/>
            <person name="Hori C."/>
            <person name="Igarashi K."/>
            <person name="Jurgens J.A."/>
            <person name="Kallen N."/>
            <person name="Kersten P."/>
            <person name="Kohler A."/>
            <person name="Kuees U."/>
            <person name="Kumar T.K.A."/>
            <person name="Kuo A."/>
            <person name="LaButti K."/>
            <person name="Larrondo L.F."/>
            <person name="Lindquist E."/>
            <person name="Ling A."/>
            <person name="Lombard V."/>
            <person name="Lucas S."/>
            <person name="Lundell T."/>
            <person name="Martin R."/>
            <person name="McLaughlin D.J."/>
            <person name="Morgenstern I."/>
            <person name="Morin E."/>
            <person name="Murat C."/>
            <person name="Nagy L.G."/>
            <person name="Nolan M."/>
            <person name="Ohm R.A."/>
            <person name="Patyshakuliyeva A."/>
            <person name="Rokas A."/>
            <person name="Ruiz-Duenas F.J."/>
            <person name="Sabat G."/>
            <person name="Salamov A."/>
            <person name="Samejima M."/>
            <person name="Schmutz J."/>
            <person name="Slot J.C."/>
            <person name="St John F."/>
            <person name="Stenlid J."/>
            <person name="Sun H."/>
            <person name="Sun S."/>
            <person name="Syed K."/>
            <person name="Tsang A."/>
            <person name="Wiebenga A."/>
            <person name="Young D."/>
            <person name="Pisabarro A."/>
            <person name="Eastwood D.C."/>
            <person name="Martin F."/>
            <person name="Cullen D."/>
            <person name="Grigoriev I.V."/>
            <person name="Hibbett D.S."/>
        </authorList>
    </citation>
    <scope>NUCLEOTIDE SEQUENCE</scope>
    <source>
        <strain evidence="2">FP-58527</strain>
    </source>
</reference>
<evidence type="ECO:0008006" key="3">
    <source>
        <dbReference type="Google" id="ProtNLM"/>
    </source>
</evidence>
<evidence type="ECO:0000313" key="1">
    <source>
        <dbReference type="EMBL" id="EPS98379.1"/>
    </source>
</evidence>
<dbReference type="HOGENOM" id="CLU_044612_1_0_1"/>
<dbReference type="EMBL" id="KE504166">
    <property type="protein sequence ID" value="EPS98379.1"/>
    <property type="molecule type" value="Genomic_DNA"/>
</dbReference>
<dbReference type="STRING" id="743788.S8FJ24"/>
<dbReference type="Pfam" id="PF00067">
    <property type="entry name" value="p450"/>
    <property type="match status" value="1"/>
</dbReference>
<dbReference type="Gene3D" id="1.10.630.10">
    <property type="entry name" value="Cytochrome P450"/>
    <property type="match status" value="1"/>
</dbReference>
<dbReference type="eggNOG" id="ENOG502SB9Z">
    <property type="taxonomic scope" value="Eukaryota"/>
</dbReference>
<proteinExistence type="predicted"/>
<dbReference type="GO" id="GO:0020037">
    <property type="term" value="F:heme binding"/>
    <property type="evidence" value="ECO:0007669"/>
    <property type="project" value="InterPro"/>
</dbReference>
<dbReference type="SUPFAM" id="SSF48264">
    <property type="entry name" value="Cytochrome P450"/>
    <property type="match status" value="1"/>
</dbReference>
<organism evidence="1 2">
    <name type="scientific">Fomitopsis schrenkii</name>
    <name type="common">Brown rot fungus</name>
    <dbReference type="NCBI Taxonomy" id="2126942"/>
    <lineage>
        <taxon>Eukaryota</taxon>
        <taxon>Fungi</taxon>
        <taxon>Dikarya</taxon>
        <taxon>Basidiomycota</taxon>
        <taxon>Agaricomycotina</taxon>
        <taxon>Agaricomycetes</taxon>
        <taxon>Polyporales</taxon>
        <taxon>Fomitopsis</taxon>
    </lineage>
</organism>
<accession>S8FJ24</accession>
<protein>
    <recommendedName>
        <fullName evidence="3">Cytochrome P450</fullName>
    </recommendedName>
</protein>
<keyword evidence="2" id="KW-1185">Reference proteome</keyword>
<evidence type="ECO:0000313" key="2">
    <source>
        <dbReference type="Proteomes" id="UP000015241"/>
    </source>
</evidence>
<dbReference type="InParanoid" id="S8FJ24"/>
<dbReference type="InterPro" id="IPR036396">
    <property type="entry name" value="Cyt_P450_sf"/>
</dbReference>
<name>S8FJ24_FOMSC</name>
<dbReference type="GO" id="GO:0004497">
    <property type="term" value="F:monooxygenase activity"/>
    <property type="evidence" value="ECO:0007669"/>
    <property type="project" value="InterPro"/>
</dbReference>
<dbReference type="GO" id="GO:0016705">
    <property type="term" value="F:oxidoreductase activity, acting on paired donors, with incorporation or reduction of molecular oxygen"/>
    <property type="evidence" value="ECO:0007669"/>
    <property type="project" value="InterPro"/>
</dbReference>